<accession>A0A167EMP5</accession>
<comment type="caution">
    <text evidence="1">The sequence shown here is derived from an EMBL/GenBank/DDBJ whole genome shotgun (WGS) entry which is preliminary data.</text>
</comment>
<gene>
    <name evidence="1" type="ORF">NOR_03894</name>
</gene>
<keyword evidence="2" id="KW-1185">Reference proteome</keyword>
<name>A0A167EMP5_METRR</name>
<organism evidence="1 2">
    <name type="scientific">Metarhizium rileyi (strain RCEF 4871)</name>
    <name type="common">Nomuraea rileyi</name>
    <dbReference type="NCBI Taxonomy" id="1649241"/>
    <lineage>
        <taxon>Eukaryota</taxon>
        <taxon>Fungi</taxon>
        <taxon>Dikarya</taxon>
        <taxon>Ascomycota</taxon>
        <taxon>Pezizomycotina</taxon>
        <taxon>Sordariomycetes</taxon>
        <taxon>Hypocreomycetidae</taxon>
        <taxon>Hypocreales</taxon>
        <taxon>Clavicipitaceae</taxon>
        <taxon>Metarhizium</taxon>
    </lineage>
</organism>
<evidence type="ECO:0000313" key="1">
    <source>
        <dbReference type="EMBL" id="OAA44166.1"/>
    </source>
</evidence>
<sequence>MANATGREIALDEETLDDFLADPRFSRTFELPADEAQGRNQRVVVSYADYGYRNQANPKLENVFLFFAPLLGSRMTRVALDKLAQEHKVRIIDPDRPGFGKTTDAEPQARIAFWTDAVMALLKHLDIPHVSIGTQSGGTVYALDLVLHHPEILHPERPYVGIGAPWIHPSQSGSLAMSITQSLPKALIAQTGKLASLVATVSAPMVSTSFGISDFLIGLVGAESPAEQAAASEADRQVLFEDALQPRMIKFVYRESVHGLSQDAIVLMKRIESGSGWSDWGDYDTLVPRLADVLRCRGQRLVVEVFLGETDFMVGDAGSKGPEWFNQCWKAVSDADDSPIDYSCTVVKGSDHNTTWNLRWGIPERVFRRLGETAAQ</sequence>
<dbReference type="Proteomes" id="UP000243498">
    <property type="component" value="Unassembled WGS sequence"/>
</dbReference>
<dbReference type="STRING" id="1081105.A0A167EMP5"/>
<evidence type="ECO:0000313" key="2">
    <source>
        <dbReference type="Proteomes" id="UP000243498"/>
    </source>
</evidence>
<reference evidence="1 2" key="1">
    <citation type="journal article" date="2016" name="Genome Biol. Evol.">
        <title>Divergent and convergent evolution of fungal pathogenicity.</title>
        <authorList>
            <person name="Shang Y."/>
            <person name="Xiao G."/>
            <person name="Zheng P."/>
            <person name="Cen K."/>
            <person name="Zhan S."/>
            <person name="Wang C."/>
        </authorList>
    </citation>
    <scope>NUCLEOTIDE SEQUENCE [LARGE SCALE GENOMIC DNA]</scope>
    <source>
        <strain evidence="1 2">RCEF 4871</strain>
    </source>
</reference>
<proteinExistence type="predicted"/>
<dbReference type="InterPro" id="IPR029058">
    <property type="entry name" value="AB_hydrolase_fold"/>
</dbReference>
<dbReference type="OrthoDB" id="294702at2759"/>
<dbReference type="EMBL" id="AZHC01000010">
    <property type="protein sequence ID" value="OAA44166.1"/>
    <property type="molecule type" value="Genomic_DNA"/>
</dbReference>
<protein>
    <recommendedName>
        <fullName evidence="3">AB hydrolase-1 domain-containing protein</fullName>
    </recommendedName>
</protein>
<dbReference type="AlphaFoldDB" id="A0A167EMP5"/>
<evidence type="ECO:0008006" key="3">
    <source>
        <dbReference type="Google" id="ProtNLM"/>
    </source>
</evidence>
<dbReference type="OMA" id="KKADHNT"/>
<dbReference type="SUPFAM" id="SSF53474">
    <property type="entry name" value="alpha/beta-Hydrolases"/>
    <property type="match status" value="1"/>
</dbReference>
<dbReference type="Gene3D" id="3.40.50.1820">
    <property type="entry name" value="alpha/beta hydrolase"/>
    <property type="match status" value="1"/>
</dbReference>